<dbReference type="SMART" id="SM00086">
    <property type="entry name" value="PAC"/>
    <property type="match status" value="3"/>
</dbReference>
<keyword evidence="8" id="KW-1185">Reference proteome</keyword>
<dbReference type="GO" id="GO:0052621">
    <property type="term" value="F:diguanylate cyclase activity"/>
    <property type="evidence" value="ECO:0007669"/>
    <property type="project" value="UniProtKB-EC"/>
</dbReference>
<protein>
    <recommendedName>
        <fullName evidence="2">diguanylate cyclase</fullName>
        <ecNumber evidence="2">2.7.7.65</ecNumber>
    </recommendedName>
</protein>
<proteinExistence type="predicted"/>
<dbReference type="InterPro" id="IPR001610">
    <property type="entry name" value="PAC"/>
</dbReference>
<dbReference type="PROSITE" id="PS50112">
    <property type="entry name" value="PAS"/>
    <property type="match status" value="1"/>
</dbReference>
<dbReference type="InterPro" id="IPR000700">
    <property type="entry name" value="PAS-assoc_C"/>
</dbReference>
<sequence length="554" mass="63286">MLAKSSSTLLQSDILKSIEAGVLLWQTNSSTIELYGRWDRLLGYELTTPAAISTQDWLDLLHPEDTQLCISARKEITSGFRDHYSYEARIKHKSGHWLWFKEEANLLQHEDEEPRTVISTLTAISEQKNLEQHCLEAQTQLNNLVKTLPSLVYSISFSSGRMYIFDDDENLMGLAGAEGDASEWWHSKVHPDDVAKQSALFEDWINHGSSDTLYRKYRLLDAFGEYRWIVDRTRAVTSSDRATDFIGSFYPLSELNLLQMRLKKLAEIVPGVIFEYELRADGSSCFPYTSQGIKRIYGVDPEDIRDNADMVYQHIHPDDLSAVKESIQQSAESMREWRVEYRICLPDKTIWVSGYSVPRRTSSGSIIWAGMVVDITEQRAYQDKLKKLASTDELTGIYNRRFFILRMEEFFASVQREQQVVCVAMFDLDFFKKVNDTYGHAMGDEVLKRIAEEVQKNIRRTDIFARIGGEEFALIMPHTSPEEAAVLAEKLRIVIGQLNFTHNGENFKVTATFGIAAMQKGVPRADMVLNQADQAVYKGKNAGRNRVTLCSSLE</sequence>
<dbReference type="NCBIfam" id="TIGR00229">
    <property type="entry name" value="sensory_box"/>
    <property type="match status" value="2"/>
</dbReference>
<dbReference type="InterPro" id="IPR000014">
    <property type="entry name" value="PAS"/>
</dbReference>
<dbReference type="CDD" id="cd01949">
    <property type="entry name" value="GGDEF"/>
    <property type="match status" value="1"/>
</dbReference>
<feature type="domain" description="GGDEF" evidence="6">
    <location>
        <begin position="419"/>
        <end position="552"/>
    </location>
</feature>
<dbReference type="PANTHER" id="PTHR45138">
    <property type="entry name" value="REGULATORY COMPONENTS OF SENSORY TRANSDUCTION SYSTEM"/>
    <property type="match status" value="1"/>
</dbReference>
<dbReference type="EMBL" id="PIPL01000001">
    <property type="protein sequence ID" value="RUO25445.1"/>
    <property type="molecule type" value="Genomic_DNA"/>
</dbReference>
<dbReference type="Gene3D" id="3.30.450.20">
    <property type="entry name" value="PAS domain"/>
    <property type="match status" value="3"/>
</dbReference>
<dbReference type="Proteomes" id="UP000288293">
    <property type="component" value="Unassembled WGS sequence"/>
</dbReference>
<evidence type="ECO:0000256" key="2">
    <source>
        <dbReference type="ARBA" id="ARBA00012528"/>
    </source>
</evidence>
<dbReference type="PROSITE" id="PS50887">
    <property type="entry name" value="GGDEF"/>
    <property type="match status" value="1"/>
</dbReference>
<dbReference type="NCBIfam" id="TIGR00254">
    <property type="entry name" value="GGDEF"/>
    <property type="match status" value="1"/>
</dbReference>
<comment type="caution">
    <text evidence="7">The sequence shown here is derived from an EMBL/GenBank/DDBJ whole genome shotgun (WGS) entry which is preliminary data.</text>
</comment>
<evidence type="ECO:0000259" key="4">
    <source>
        <dbReference type="PROSITE" id="PS50112"/>
    </source>
</evidence>
<dbReference type="GO" id="GO:0043709">
    <property type="term" value="P:cell adhesion involved in single-species biofilm formation"/>
    <property type="evidence" value="ECO:0007669"/>
    <property type="project" value="TreeGrafter"/>
</dbReference>
<dbReference type="Pfam" id="PF08447">
    <property type="entry name" value="PAS_3"/>
    <property type="match status" value="3"/>
</dbReference>
<dbReference type="AlphaFoldDB" id="A0A432W5U8"/>
<evidence type="ECO:0000313" key="8">
    <source>
        <dbReference type="Proteomes" id="UP000288293"/>
    </source>
</evidence>
<dbReference type="GO" id="GO:0005886">
    <property type="term" value="C:plasma membrane"/>
    <property type="evidence" value="ECO:0007669"/>
    <property type="project" value="TreeGrafter"/>
</dbReference>
<dbReference type="SMART" id="SM00267">
    <property type="entry name" value="GGDEF"/>
    <property type="match status" value="1"/>
</dbReference>
<dbReference type="InterPro" id="IPR013655">
    <property type="entry name" value="PAS_fold_3"/>
</dbReference>
<evidence type="ECO:0000259" key="5">
    <source>
        <dbReference type="PROSITE" id="PS50113"/>
    </source>
</evidence>
<dbReference type="InterPro" id="IPR050469">
    <property type="entry name" value="Diguanylate_Cyclase"/>
</dbReference>
<dbReference type="InterPro" id="IPR035965">
    <property type="entry name" value="PAS-like_dom_sf"/>
</dbReference>
<dbReference type="FunFam" id="3.30.70.270:FF:000001">
    <property type="entry name" value="Diguanylate cyclase domain protein"/>
    <property type="match status" value="1"/>
</dbReference>
<feature type="domain" description="PAC" evidence="5">
    <location>
        <begin position="84"/>
        <end position="136"/>
    </location>
</feature>
<dbReference type="InterPro" id="IPR043128">
    <property type="entry name" value="Rev_trsase/Diguanyl_cyclase"/>
</dbReference>
<reference evidence="7 8" key="1">
    <citation type="journal article" date="2011" name="Front. Microbiol.">
        <title>Genomic signatures of strain selection and enhancement in Bacillus atrophaeus var. globigii, a historical biowarfare simulant.</title>
        <authorList>
            <person name="Gibbons H.S."/>
            <person name="Broomall S.M."/>
            <person name="McNew L.A."/>
            <person name="Daligault H."/>
            <person name="Chapman C."/>
            <person name="Bruce D."/>
            <person name="Karavis M."/>
            <person name="Krepps M."/>
            <person name="McGregor P.A."/>
            <person name="Hong C."/>
            <person name="Park K.H."/>
            <person name="Akmal A."/>
            <person name="Feldman A."/>
            <person name="Lin J.S."/>
            <person name="Chang W.E."/>
            <person name="Higgs B.W."/>
            <person name="Demirev P."/>
            <person name="Lindquist J."/>
            <person name="Liem A."/>
            <person name="Fochler E."/>
            <person name="Read T.D."/>
            <person name="Tapia R."/>
            <person name="Johnson S."/>
            <person name="Bishop-Lilly K.A."/>
            <person name="Detter C."/>
            <person name="Han C."/>
            <person name="Sozhamannan S."/>
            <person name="Rosenzweig C.N."/>
            <person name="Skowronski E.W."/>
        </authorList>
    </citation>
    <scope>NUCLEOTIDE SEQUENCE [LARGE SCALE GENOMIC DNA]</scope>
    <source>
        <strain evidence="7 8">MLST1</strain>
    </source>
</reference>
<gene>
    <name evidence="7" type="ORF">CWE09_01530</name>
</gene>
<comment type="catalytic activity">
    <reaction evidence="3">
        <text>2 GTP = 3',3'-c-di-GMP + 2 diphosphate</text>
        <dbReference type="Rhea" id="RHEA:24898"/>
        <dbReference type="ChEBI" id="CHEBI:33019"/>
        <dbReference type="ChEBI" id="CHEBI:37565"/>
        <dbReference type="ChEBI" id="CHEBI:58805"/>
        <dbReference type="EC" id="2.7.7.65"/>
    </reaction>
</comment>
<dbReference type="OrthoDB" id="5620448at2"/>
<dbReference type="SUPFAM" id="SSF55785">
    <property type="entry name" value="PYP-like sensor domain (PAS domain)"/>
    <property type="match status" value="3"/>
</dbReference>
<dbReference type="InterPro" id="IPR000160">
    <property type="entry name" value="GGDEF_dom"/>
</dbReference>
<evidence type="ECO:0000256" key="1">
    <source>
        <dbReference type="ARBA" id="ARBA00001946"/>
    </source>
</evidence>
<dbReference type="PANTHER" id="PTHR45138:SF9">
    <property type="entry name" value="DIGUANYLATE CYCLASE DGCM-RELATED"/>
    <property type="match status" value="1"/>
</dbReference>
<evidence type="ECO:0000313" key="7">
    <source>
        <dbReference type="EMBL" id="RUO25445.1"/>
    </source>
</evidence>
<name>A0A432W5U8_9GAMM</name>
<comment type="cofactor">
    <cofactor evidence="1">
        <name>Mg(2+)</name>
        <dbReference type="ChEBI" id="CHEBI:18420"/>
    </cofactor>
</comment>
<evidence type="ECO:0000256" key="3">
    <source>
        <dbReference type="ARBA" id="ARBA00034247"/>
    </source>
</evidence>
<dbReference type="SUPFAM" id="SSF55073">
    <property type="entry name" value="Nucleotide cyclase"/>
    <property type="match status" value="1"/>
</dbReference>
<accession>A0A432W5U8</accession>
<dbReference type="Gene3D" id="3.30.70.270">
    <property type="match status" value="1"/>
</dbReference>
<dbReference type="EC" id="2.7.7.65" evidence="2"/>
<evidence type="ECO:0000259" key="6">
    <source>
        <dbReference type="PROSITE" id="PS50887"/>
    </source>
</evidence>
<dbReference type="GO" id="GO:1902201">
    <property type="term" value="P:negative regulation of bacterial-type flagellum-dependent cell motility"/>
    <property type="evidence" value="ECO:0007669"/>
    <property type="project" value="TreeGrafter"/>
</dbReference>
<organism evidence="7 8">
    <name type="scientific">Aliidiomarina minuta</name>
    <dbReference type="NCBI Taxonomy" id="880057"/>
    <lineage>
        <taxon>Bacteria</taxon>
        <taxon>Pseudomonadati</taxon>
        <taxon>Pseudomonadota</taxon>
        <taxon>Gammaproteobacteria</taxon>
        <taxon>Alteromonadales</taxon>
        <taxon>Idiomarinaceae</taxon>
        <taxon>Aliidiomarina</taxon>
    </lineage>
</organism>
<dbReference type="CDD" id="cd00130">
    <property type="entry name" value="PAS"/>
    <property type="match status" value="2"/>
</dbReference>
<dbReference type="InterPro" id="IPR029787">
    <property type="entry name" value="Nucleotide_cyclase"/>
</dbReference>
<dbReference type="PROSITE" id="PS50113">
    <property type="entry name" value="PAC"/>
    <property type="match status" value="1"/>
</dbReference>
<dbReference type="RefSeq" id="WP_126802144.1">
    <property type="nucleotide sequence ID" value="NZ_PIPL01000001.1"/>
</dbReference>
<feature type="domain" description="PAS" evidence="4">
    <location>
        <begin position="258"/>
        <end position="334"/>
    </location>
</feature>
<dbReference type="Pfam" id="PF00990">
    <property type="entry name" value="GGDEF"/>
    <property type="match status" value="1"/>
</dbReference>